<dbReference type="InterPro" id="IPR043129">
    <property type="entry name" value="ATPase_NBD"/>
</dbReference>
<feature type="compositionally biased region" description="Polar residues" evidence="4">
    <location>
        <begin position="487"/>
        <end position="502"/>
    </location>
</feature>
<feature type="compositionally biased region" description="Pro residues" evidence="4">
    <location>
        <begin position="515"/>
        <end position="559"/>
    </location>
</feature>
<dbReference type="RefSeq" id="WP_067642170.1">
    <property type="nucleotide sequence ID" value="NZ_JAAXOM010000002.1"/>
</dbReference>
<feature type="compositionally biased region" description="Low complexity" evidence="4">
    <location>
        <begin position="560"/>
        <end position="570"/>
    </location>
</feature>
<organism evidence="5 6">
    <name type="scientific">Nocardia coubleae</name>
    <dbReference type="NCBI Taxonomy" id="356147"/>
    <lineage>
        <taxon>Bacteria</taxon>
        <taxon>Bacillati</taxon>
        <taxon>Actinomycetota</taxon>
        <taxon>Actinomycetes</taxon>
        <taxon>Mycobacteriales</taxon>
        <taxon>Nocardiaceae</taxon>
        <taxon>Nocardia</taxon>
    </lineage>
</organism>
<keyword evidence="1" id="KW-0547">Nucleotide-binding</keyword>
<keyword evidence="6" id="KW-1185">Reference proteome</keyword>
<evidence type="ECO:0000256" key="3">
    <source>
        <dbReference type="ARBA" id="ARBA00023186"/>
    </source>
</evidence>
<evidence type="ECO:0000256" key="1">
    <source>
        <dbReference type="ARBA" id="ARBA00022741"/>
    </source>
</evidence>
<evidence type="ECO:0000256" key="2">
    <source>
        <dbReference type="ARBA" id="ARBA00022840"/>
    </source>
</evidence>
<evidence type="ECO:0000256" key="4">
    <source>
        <dbReference type="SAM" id="MobiDB-lite"/>
    </source>
</evidence>
<evidence type="ECO:0000313" key="6">
    <source>
        <dbReference type="Proteomes" id="UP000572007"/>
    </source>
</evidence>
<keyword evidence="3" id="KW-0143">Chaperone</keyword>
<dbReference type="GO" id="GO:0140662">
    <property type="term" value="F:ATP-dependent protein folding chaperone"/>
    <property type="evidence" value="ECO:0007669"/>
    <property type="project" value="InterPro"/>
</dbReference>
<dbReference type="Gene3D" id="3.90.640.10">
    <property type="entry name" value="Actin, Chain A, domain 4"/>
    <property type="match status" value="1"/>
</dbReference>
<dbReference type="EMBL" id="JAAXOM010000002">
    <property type="protein sequence ID" value="NKX87572.1"/>
    <property type="molecule type" value="Genomic_DNA"/>
</dbReference>
<dbReference type="PANTHER" id="PTHR42749">
    <property type="entry name" value="CELL SHAPE-DETERMINING PROTEIN MREB"/>
    <property type="match status" value="1"/>
</dbReference>
<name>A0A846W2Z0_9NOCA</name>
<dbReference type="Proteomes" id="UP000572007">
    <property type="component" value="Unassembled WGS sequence"/>
</dbReference>
<protein>
    <submittedName>
        <fullName evidence="5">Hsp70 family protein</fullName>
    </submittedName>
</protein>
<dbReference type="PANTHER" id="PTHR42749:SF1">
    <property type="entry name" value="CELL SHAPE-DETERMINING PROTEIN MREB"/>
    <property type="match status" value="1"/>
</dbReference>
<feature type="compositionally biased region" description="Polar residues" evidence="4">
    <location>
        <begin position="410"/>
        <end position="432"/>
    </location>
</feature>
<dbReference type="Gene3D" id="3.30.420.40">
    <property type="match status" value="2"/>
</dbReference>
<comment type="caution">
    <text evidence="5">The sequence shown here is derived from an EMBL/GenBank/DDBJ whole genome shotgun (WGS) entry which is preliminary data.</text>
</comment>
<proteinExistence type="predicted"/>
<dbReference type="SUPFAM" id="SSF53067">
    <property type="entry name" value="Actin-like ATPase domain"/>
    <property type="match status" value="2"/>
</dbReference>
<sequence length="598" mass="60571">MTDRLALGVTVGASRSVAVATAIDGGEPVAVLRRPSAIEVATAGPAVVIEGFLARVGDPVRMLAEDGSSHVAADLVAAATTQLIDEVRDRVEGEPTVVSCHPGWWTDDQVQAVRSSLDNAGAHAVVLVPEPVAVVRRYEVERGLFDEGAVVVYDLGASGLTVSVVRTGEQSGLLATPLHDTEIAGSEFDLLTMRYVLSHALGDREFDPFDPAVETELAALRERARLAREELSLDTATVVEVGALGEASTVRLVRHELEDLLRGSVQDSLTLVREAVERAGVRLGDITAVLLTGGGAQMPLVAELVSAEFALPVVACADPATASAAGAAELAADLRAAESTPLVLPLEELDEPAATTEIAPVSLAKALPVVDDEAPAKKVVTGKRLAVIGAAVAVFGALTAGTLAMSPQFATPSKPDASTVNPTENAPKNNGPGQAVAPIATFDADGKPVVGTPTVDANGQPVPGAPLLDSTGQPIPGTVTPAAPVNSAGTPQPGGTAQSPATQQQVQSGGGAPAPQQPAPQQPAPQQPAPQQPAPQQPAPQQPAPQQPAPYTPPVPQAPNVPNVGAVPGQVLDGAGEVVEGTVGGVTKLPGELLGGGN</sequence>
<evidence type="ECO:0000313" key="5">
    <source>
        <dbReference type="EMBL" id="NKX87572.1"/>
    </source>
</evidence>
<feature type="region of interest" description="Disordered" evidence="4">
    <location>
        <begin position="410"/>
        <end position="570"/>
    </location>
</feature>
<dbReference type="AlphaFoldDB" id="A0A846W2Z0"/>
<gene>
    <name evidence="5" type="ORF">HGA10_09645</name>
</gene>
<accession>A0A846W2Z0</accession>
<keyword evidence="2" id="KW-0067">ATP-binding</keyword>
<dbReference type="Pfam" id="PF00012">
    <property type="entry name" value="HSP70"/>
    <property type="match status" value="1"/>
</dbReference>
<dbReference type="GO" id="GO:0005524">
    <property type="term" value="F:ATP binding"/>
    <property type="evidence" value="ECO:0007669"/>
    <property type="project" value="UniProtKB-KW"/>
</dbReference>
<dbReference type="InterPro" id="IPR013126">
    <property type="entry name" value="Hsp_70_fam"/>
</dbReference>
<reference evidence="5 6" key="1">
    <citation type="submission" date="2020-04" db="EMBL/GenBank/DDBJ databases">
        <title>MicrobeNet Type strains.</title>
        <authorList>
            <person name="Nicholson A.C."/>
        </authorList>
    </citation>
    <scope>NUCLEOTIDE SEQUENCE [LARGE SCALE GENOMIC DNA]</scope>
    <source>
        <strain evidence="5 6">DSM 44960</strain>
    </source>
</reference>